<accession>A0A9P9IBV2</accession>
<organism evidence="1 2">
    <name type="scientific">Dactylonectria estremocensis</name>
    <dbReference type="NCBI Taxonomy" id="1079267"/>
    <lineage>
        <taxon>Eukaryota</taxon>
        <taxon>Fungi</taxon>
        <taxon>Dikarya</taxon>
        <taxon>Ascomycota</taxon>
        <taxon>Pezizomycotina</taxon>
        <taxon>Sordariomycetes</taxon>
        <taxon>Hypocreomycetidae</taxon>
        <taxon>Hypocreales</taxon>
        <taxon>Nectriaceae</taxon>
        <taxon>Dactylonectria</taxon>
    </lineage>
</organism>
<protein>
    <submittedName>
        <fullName evidence="1">Uncharacterized protein</fullName>
    </submittedName>
</protein>
<evidence type="ECO:0000313" key="1">
    <source>
        <dbReference type="EMBL" id="KAH7115773.1"/>
    </source>
</evidence>
<comment type="caution">
    <text evidence="1">The sequence shown here is derived from an EMBL/GenBank/DDBJ whole genome shotgun (WGS) entry which is preliminary data.</text>
</comment>
<sequence>MSSRKAAGCGAMSIKFTNQAFKAGFFPLLFSAGASETNMLDLIASGCPPVYPSSSLPSSAPSSPPCPSSSSSFSSYPGLYPHRRLRSRLHHRATASASPADDVNAAEPWSCRVVPLNAVATQSYRNPLCRNHKVTHPFGCGTRQELVACHLPTLSVRYVESSCFMCAPCSVRRCFVGMLNACIYYRKEMLLQHSDTLPPIN</sequence>
<dbReference type="EMBL" id="JAGMUU010000037">
    <property type="protein sequence ID" value="KAH7115773.1"/>
    <property type="molecule type" value="Genomic_DNA"/>
</dbReference>
<proteinExistence type="predicted"/>
<name>A0A9P9IBV2_9HYPO</name>
<reference evidence="1" key="1">
    <citation type="journal article" date="2021" name="Nat. Commun.">
        <title>Genetic determinants of endophytism in the Arabidopsis root mycobiome.</title>
        <authorList>
            <person name="Mesny F."/>
            <person name="Miyauchi S."/>
            <person name="Thiergart T."/>
            <person name="Pickel B."/>
            <person name="Atanasova L."/>
            <person name="Karlsson M."/>
            <person name="Huettel B."/>
            <person name="Barry K.W."/>
            <person name="Haridas S."/>
            <person name="Chen C."/>
            <person name="Bauer D."/>
            <person name="Andreopoulos W."/>
            <person name="Pangilinan J."/>
            <person name="LaButti K."/>
            <person name="Riley R."/>
            <person name="Lipzen A."/>
            <person name="Clum A."/>
            <person name="Drula E."/>
            <person name="Henrissat B."/>
            <person name="Kohler A."/>
            <person name="Grigoriev I.V."/>
            <person name="Martin F.M."/>
            <person name="Hacquard S."/>
        </authorList>
    </citation>
    <scope>NUCLEOTIDE SEQUENCE</scope>
    <source>
        <strain evidence="1">MPI-CAGE-AT-0021</strain>
    </source>
</reference>
<dbReference type="Proteomes" id="UP000717696">
    <property type="component" value="Unassembled WGS sequence"/>
</dbReference>
<gene>
    <name evidence="1" type="ORF">B0J13DRAFT_206858</name>
</gene>
<evidence type="ECO:0000313" key="2">
    <source>
        <dbReference type="Proteomes" id="UP000717696"/>
    </source>
</evidence>
<dbReference type="AlphaFoldDB" id="A0A9P9IBV2"/>
<keyword evidence="2" id="KW-1185">Reference proteome</keyword>